<evidence type="ECO:0000313" key="3">
    <source>
        <dbReference type="EMBL" id="RZU42129.1"/>
    </source>
</evidence>
<evidence type="ECO:0000313" key="4">
    <source>
        <dbReference type="Proteomes" id="UP000292958"/>
    </source>
</evidence>
<feature type="chain" id="PRO_5020975261" evidence="2">
    <location>
        <begin position="25"/>
        <end position="241"/>
    </location>
</feature>
<organism evidence="3 4">
    <name type="scientific">Edaphobacter modestus</name>
    <dbReference type="NCBI Taxonomy" id="388466"/>
    <lineage>
        <taxon>Bacteria</taxon>
        <taxon>Pseudomonadati</taxon>
        <taxon>Acidobacteriota</taxon>
        <taxon>Terriglobia</taxon>
        <taxon>Terriglobales</taxon>
        <taxon>Acidobacteriaceae</taxon>
        <taxon>Edaphobacter</taxon>
    </lineage>
</organism>
<name>A0A4Q7YYC7_9BACT</name>
<keyword evidence="2" id="KW-0732">Signal</keyword>
<comment type="caution">
    <text evidence="3">The sequence shown here is derived from an EMBL/GenBank/DDBJ whole genome shotgun (WGS) entry which is preliminary data.</text>
</comment>
<feature type="region of interest" description="Disordered" evidence="1">
    <location>
        <begin position="79"/>
        <end position="105"/>
    </location>
</feature>
<protein>
    <submittedName>
        <fullName evidence="3">Uncharacterized protein</fullName>
    </submittedName>
</protein>
<dbReference type="EMBL" id="SHKW01000001">
    <property type="protein sequence ID" value="RZU42129.1"/>
    <property type="molecule type" value="Genomic_DNA"/>
</dbReference>
<evidence type="ECO:0000256" key="2">
    <source>
        <dbReference type="SAM" id="SignalP"/>
    </source>
</evidence>
<feature type="signal peptide" evidence="2">
    <location>
        <begin position="1"/>
        <end position="24"/>
    </location>
</feature>
<gene>
    <name evidence="3" type="ORF">BDD14_3676</name>
</gene>
<accession>A0A4Q7YYC7</accession>
<reference evidence="3 4" key="1">
    <citation type="submission" date="2019-02" db="EMBL/GenBank/DDBJ databases">
        <title>Genomic Encyclopedia of Archaeal and Bacterial Type Strains, Phase II (KMG-II): from individual species to whole genera.</title>
        <authorList>
            <person name="Goeker M."/>
        </authorList>
    </citation>
    <scope>NUCLEOTIDE SEQUENCE [LARGE SCALE GENOMIC DNA]</scope>
    <source>
        <strain evidence="3 4">DSM 18101</strain>
    </source>
</reference>
<proteinExistence type="predicted"/>
<sequence>MSLLSTPSAGIFLTLALTASSALAFQAPDKQALQQRVAALKESVAANKAKLAQYQWTETTTILLKGEVKKTDQDLCRYGPDGKVQKTPVAPAAPPQQQEKREGRMKARIVEKKVDELKDYGARLKSLVGEYVPPDRDKIQAAFQSGNASMTPSGGVTSLILNNYYKPGDKMTFAFDTAAKKTRSITVDSYLDDPKTDIVTLSVNFASLPDGTNYAANTDLKAQGKNMEIKTVNSGYQKIAP</sequence>
<dbReference type="RefSeq" id="WP_130419929.1">
    <property type="nucleotide sequence ID" value="NZ_SHKW01000001.1"/>
</dbReference>
<keyword evidence="4" id="KW-1185">Reference proteome</keyword>
<dbReference type="OrthoDB" id="115852at2"/>
<evidence type="ECO:0000256" key="1">
    <source>
        <dbReference type="SAM" id="MobiDB-lite"/>
    </source>
</evidence>
<dbReference type="Proteomes" id="UP000292958">
    <property type="component" value="Unassembled WGS sequence"/>
</dbReference>
<dbReference type="AlphaFoldDB" id="A0A4Q7YYC7"/>